<dbReference type="EMBL" id="MU151169">
    <property type="protein sequence ID" value="KAF9448219.1"/>
    <property type="molecule type" value="Genomic_DNA"/>
</dbReference>
<feature type="transmembrane region" description="Helical" evidence="1">
    <location>
        <begin position="21"/>
        <end position="40"/>
    </location>
</feature>
<keyword evidence="1" id="KW-0472">Membrane</keyword>
<keyword evidence="1" id="KW-1133">Transmembrane helix</keyword>
<protein>
    <submittedName>
        <fullName evidence="2">Uncharacterized protein</fullName>
    </submittedName>
</protein>
<keyword evidence="1" id="KW-0812">Transmembrane</keyword>
<comment type="caution">
    <text evidence="2">The sequence shown here is derived from an EMBL/GenBank/DDBJ whole genome shotgun (WGS) entry which is preliminary data.</text>
</comment>
<feature type="transmembrane region" description="Helical" evidence="1">
    <location>
        <begin position="201"/>
        <end position="224"/>
    </location>
</feature>
<evidence type="ECO:0000313" key="2">
    <source>
        <dbReference type="EMBL" id="KAF9448219.1"/>
    </source>
</evidence>
<evidence type="ECO:0000313" key="3">
    <source>
        <dbReference type="Proteomes" id="UP000807342"/>
    </source>
</evidence>
<gene>
    <name evidence="2" type="ORF">P691DRAFT_801104</name>
</gene>
<keyword evidence="3" id="KW-1185">Reference proteome</keyword>
<feature type="transmembrane region" description="Helical" evidence="1">
    <location>
        <begin position="310"/>
        <end position="332"/>
    </location>
</feature>
<feature type="transmembrane region" description="Helical" evidence="1">
    <location>
        <begin position="236"/>
        <end position="258"/>
    </location>
</feature>
<reference evidence="2" key="1">
    <citation type="submission" date="2020-11" db="EMBL/GenBank/DDBJ databases">
        <authorList>
            <consortium name="DOE Joint Genome Institute"/>
            <person name="Ahrendt S."/>
            <person name="Riley R."/>
            <person name="Andreopoulos W."/>
            <person name="Labutti K."/>
            <person name="Pangilinan J."/>
            <person name="Ruiz-Duenas F.J."/>
            <person name="Barrasa J.M."/>
            <person name="Sanchez-Garcia M."/>
            <person name="Camarero S."/>
            <person name="Miyauchi S."/>
            <person name="Serrano A."/>
            <person name="Linde D."/>
            <person name="Babiker R."/>
            <person name="Drula E."/>
            <person name="Ayuso-Fernandez I."/>
            <person name="Pacheco R."/>
            <person name="Padilla G."/>
            <person name="Ferreira P."/>
            <person name="Barriuso J."/>
            <person name="Kellner H."/>
            <person name="Castanera R."/>
            <person name="Alfaro M."/>
            <person name="Ramirez L."/>
            <person name="Pisabarro A.G."/>
            <person name="Kuo A."/>
            <person name="Tritt A."/>
            <person name="Lipzen A."/>
            <person name="He G."/>
            <person name="Yan M."/>
            <person name="Ng V."/>
            <person name="Cullen D."/>
            <person name="Martin F."/>
            <person name="Rosso M.-N."/>
            <person name="Henrissat B."/>
            <person name="Hibbett D."/>
            <person name="Martinez A.T."/>
            <person name="Grigoriev I.V."/>
        </authorList>
    </citation>
    <scope>NUCLEOTIDE SEQUENCE</scope>
    <source>
        <strain evidence="2">MF-IS2</strain>
    </source>
</reference>
<proteinExistence type="predicted"/>
<dbReference type="OrthoDB" id="2562239at2759"/>
<organism evidence="2 3">
    <name type="scientific">Macrolepiota fuliginosa MF-IS2</name>
    <dbReference type="NCBI Taxonomy" id="1400762"/>
    <lineage>
        <taxon>Eukaryota</taxon>
        <taxon>Fungi</taxon>
        <taxon>Dikarya</taxon>
        <taxon>Basidiomycota</taxon>
        <taxon>Agaricomycotina</taxon>
        <taxon>Agaricomycetes</taxon>
        <taxon>Agaricomycetidae</taxon>
        <taxon>Agaricales</taxon>
        <taxon>Agaricineae</taxon>
        <taxon>Agaricaceae</taxon>
        <taxon>Macrolepiota</taxon>
    </lineage>
</organism>
<feature type="transmembrane region" description="Helical" evidence="1">
    <location>
        <begin position="270"/>
        <end position="290"/>
    </location>
</feature>
<name>A0A9P5XBZ1_9AGAR</name>
<dbReference type="Proteomes" id="UP000807342">
    <property type="component" value="Unassembled WGS sequence"/>
</dbReference>
<sequence length="397" mass="45076">MSQNPSRLPALLGGYPIKEDLIPSIICSALYVALLPLFFYRLIRKTSRTTVLFTVLAHIVERSIVFGLRAAISPEPRSDEGFNESAGLMEYLQTTLFMGIVPISQDLAMLVRTILVNATYGSEAAKEIPRLQEQALYSESESDVENAAKSSPLDWREDAVSLKTFQMRSAWSFSGTTVVQEEAEEYPDHPRLRFLFRRTHTGMLFIFLVVFITGLIGNCRLILQRNNPVELRENEILRYVSASLSVAVLLFMNVAVIWARSTMPRLNKNATRYIFLITALLLISAIYRFTVMSKHTTAYYSFESSAQNQLSAKVLFYLIGILPEWLAVLVCLSINVRRVFQTGYDGDTRWRDETPAEKERRLLREKEKELKKGNGLITVPVISKLSRGRFVLPLISS</sequence>
<evidence type="ECO:0000256" key="1">
    <source>
        <dbReference type="SAM" id="Phobius"/>
    </source>
</evidence>
<dbReference type="AlphaFoldDB" id="A0A9P5XBZ1"/>
<accession>A0A9P5XBZ1</accession>